<evidence type="ECO:0000259" key="10">
    <source>
        <dbReference type="Pfam" id="PF02397"/>
    </source>
</evidence>
<evidence type="ECO:0000256" key="6">
    <source>
        <dbReference type="ARBA" id="ARBA00022692"/>
    </source>
</evidence>
<dbReference type="Pfam" id="PF13727">
    <property type="entry name" value="CoA_binding_3"/>
    <property type="match status" value="1"/>
</dbReference>
<keyword evidence="8 9" id="KW-0472">Membrane</keyword>
<comment type="similarity">
    <text evidence="3">Belongs to the bacterial sugar transferase family.</text>
</comment>
<evidence type="ECO:0000256" key="4">
    <source>
        <dbReference type="ARBA" id="ARBA00022475"/>
    </source>
</evidence>
<name>Q7UF00_RHOBA</name>
<dbReference type="GO" id="GO:0005886">
    <property type="term" value="C:plasma membrane"/>
    <property type="evidence" value="ECO:0007669"/>
    <property type="project" value="UniProtKB-SubCell"/>
</dbReference>
<keyword evidence="4" id="KW-1003">Cell membrane</keyword>
<feature type="transmembrane region" description="Helical" evidence="9">
    <location>
        <begin position="61"/>
        <end position="93"/>
    </location>
</feature>
<feature type="transmembrane region" description="Helical" evidence="9">
    <location>
        <begin position="99"/>
        <end position="122"/>
    </location>
</feature>
<evidence type="ECO:0000256" key="3">
    <source>
        <dbReference type="ARBA" id="ARBA00006464"/>
    </source>
</evidence>
<evidence type="ECO:0000256" key="8">
    <source>
        <dbReference type="ARBA" id="ARBA00023136"/>
    </source>
</evidence>
<evidence type="ECO:0000313" key="11">
    <source>
        <dbReference type="EMBL" id="CAD78883.1"/>
    </source>
</evidence>
<evidence type="ECO:0000256" key="7">
    <source>
        <dbReference type="ARBA" id="ARBA00022989"/>
    </source>
</evidence>
<dbReference type="STRING" id="243090.RB10439"/>
<evidence type="ECO:0000313" key="12">
    <source>
        <dbReference type="Proteomes" id="UP000001025"/>
    </source>
</evidence>
<evidence type="ECO:0000256" key="9">
    <source>
        <dbReference type="SAM" id="Phobius"/>
    </source>
</evidence>
<organism evidence="11 12">
    <name type="scientific">Rhodopirellula baltica (strain DSM 10527 / NCIMB 13988 / SH1)</name>
    <dbReference type="NCBI Taxonomy" id="243090"/>
    <lineage>
        <taxon>Bacteria</taxon>
        <taxon>Pseudomonadati</taxon>
        <taxon>Planctomycetota</taxon>
        <taxon>Planctomycetia</taxon>
        <taxon>Pirellulales</taxon>
        <taxon>Pirellulaceae</taxon>
        <taxon>Rhodopirellula</taxon>
    </lineage>
</organism>
<dbReference type="PANTHER" id="PTHR30576:SF4">
    <property type="entry name" value="UNDECAPRENYL-PHOSPHATE GALACTOSE PHOSPHOTRANSFERASE"/>
    <property type="match status" value="1"/>
</dbReference>
<dbReference type="NCBIfam" id="TIGR03025">
    <property type="entry name" value="EPS_sugtrans"/>
    <property type="match status" value="1"/>
</dbReference>
<dbReference type="EnsemblBacteria" id="CAD78883">
    <property type="protein sequence ID" value="CAD78883"/>
    <property type="gene ID" value="RB10439"/>
</dbReference>
<gene>
    <name evidence="11" type="primary">amsG</name>
    <name evidence="11" type="ordered locus">RB10439</name>
</gene>
<keyword evidence="6 9" id="KW-0812">Transmembrane</keyword>
<feature type="transmembrane region" description="Helical" evidence="9">
    <location>
        <begin position="330"/>
        <end position="354"/>
    </location>
</feature>
<dbReference type="OrthoDB" id="9766874at2"/>
<feature type="transmembrane region" description="Helical" evidence="9">
    <location>
        <begin position="160"/>
        <end position="179"/>
    </location>
</feature>
<dbReference type="GO" id="GO:0016780">
    <property type="term" value="F:phosphotransferase activity, for other substituted phosphate groups"/>
    <property type="evidence" value="ECO:0000318"/>
    <property type="project" value="GO_Central"/>
</dbReference>
<comment type="subcellular location">
    <subcellularLocation>
        <location evidence="2">Cell membrane</location>
    </subcellularLocation>
    <subcellularLocation>
        <location evidence="1">Membrane</location>
        <topology evidence="1">Multi-pass membrane protein</topology>
    </subcellularLocation>
</comment>
<proteinExistence type="inferred from homology"/>
<dbReference type="EMBL" id="BX294151">
    <property type="protein sequence ID" value="CAD78883.1"/>
    <property type="molecule type" value="Genomic_DNA"/>
</dbReference>
<evidence type="ECO:0000256" key="2">
    <source>
        <dbReference type="ARBA" id="ARBA00004236"/>
    </source>
</evidence>
<keyword evidence="7 9" id="KW-1133">Transmembrane helix</keyword>
<accession>Q7UF00</accession>
<dbReference type="Pfam" id="PF02397">
    <property type="entry name" value="Bac_transf"/>
    <property type="match status" value="1"/>
</dbReference>
<dbReference type="eggNOG" id="COG1086">
    <property type="taxonomic scope" value="Bacteria"/>
</dbReference>
<protein>
    <submittedName>
        <fullName evidence="11">UDP-galactose-lipid carrier transferase</fullName>
        <ecNumber evidence="11">2.-.-.-</ecNumber>
    </submittedName>
</protein>
<dbReference type="InterPro" id="IPR017475">
    <property type="entry name" value="EPS_sugar_tfrase"/>
</dbReference>
<evidence type="ECO:0000256" key="1">
    <source>
        <dbReference type="ARBA" id="ARBA00004141"/>
    </source>
</evidence>
<dbReference type="NCBIfam" id="TIGR03022">
    <property type="entry name" value="WbaP_sugtrans"/>
    <property type="match status" value="1"/>
</dbReference>
<dbReference type="KEGG" id="rba:RB10439"/>
<dbReference type="eggNOG" id="COG2148">
    <property type="taxonomic scope" value="Bacteria"/>
</dbReference>
<sequence>MMPQLDTNPLPVGVVCTDTIEQLNPFVPSGAVTDQRRTERTGNNSKRRRITRNKATGTLQVLLTLTPLFIADIAALTFSILAATLSLVLLGLIGLHPGLLLNSICVMTFYVACAAIYGLYPGTGMSPVLELRQCVLASMAAFAFAIVANLVLATLSVTELAIFLMASALASLIVPLARLTTRRLCSTTSWWGENAIIIGSGPQGRAIYRYYSRAPQRGLRPLGVVDFAKTASSQDSLELTGIPYLGSVQRLERLRRKTQARWSIVAPGGCQTIDMNEVLSHAGNFSNVLILPSQMQLPSLWSGSRECAGAMGIHLKDHLHNHPARAIKRFVDICLSGFALTILSPFILAFVLLLKLRDPGPAFYGQTRVGKDGKLFKAWKFRTMVINADQVLEDYLENDPDMRQEWIEYQKLQNDPRVISGIGSFLRKSSLDELPQLWNVMKGDMSLVGPRPCMTSQTSLYGSVLPLYQRVRPGITGLWQVSGRNKTTYDQRVRFDSYYVTNWSPWLDIYILIHTIKTIVLREGAY</sequence>
<dbReference type="AlphaFoldDB" id="Q7UF00"/>
<reference evidence="11 12" key="1">
    <citation type="journal article" date="2003" name="Proc. Natl. Acad. Sci. U.S.A.">
        <title>Complete genome sequence of the marine planctomycete Pirellula sp. strain 1.</title>
        <authorList>
            <person name="Gloeckner F.O."/>
            <person name="Kube M."/>
            <person name="Bauer M."/>
            <person name="Teeling H."/>
            <person name="Lombardot T."/>
            <person name="Ludwig W."/>
            <person name="Gade D."/>
            <person name="Beck A."/>
            <person name="Borzym K."/>
            <person name="Heitmann K."/>
            <person name="Rabus R."/>
            <person name="Schlesner H."/>
            <person name="Amann R."/>
            <person name="Reinhardt R."/>
        </authorList>
    </citation>
    <scope>NUCLEOTIDE SEQUENCE [LARGE SCALE GENOMIC DNA]</scope>
    <source>
        <strain evidence="12">DSM 10527 / NCIMB 13988 / SH1</strain>
    </source>
</reference>
<dbReference type="GO" id="GO:0000271">
    <property type="term" value="P:polysaccharide biosynthetic process"/>
    <property type="evidence" value="ECO:0007669"/>
    <property type="project" value="InterPro"/>
</dbReference>
<dbReference type="InterPro" id="IPR003362">
    <property type="entry name" value="Bact_transf"/>
</dbReference>
<dbReference type="PATRIC" id="fig|243090.15.peg.5048"/>
<dbReference type="InParanoid" id="Q7UF00"/>
<keyword evidence="12" id="KW-1185">Reference proteome</keyword>
<dbReference type="Proteomes" id="UP000001025">
    <property type="component" value="Chromosome"/>
</dbReference>
<feature type="domain" description="Bacterial sugar transferase" evidence="10">
    <location>
        <begin position="328"/>
        <end position="520"/>
    </location>
</feature>
<keyword evidence="5 11" id="KW-0808">Transferase</keyword>
<dbReference type="InterPro" id="IPR017472">
    <property type="entry name" value="Undecaprenyl-P_galact_Ptfrase"/>
</dbReference>
<feature type="transmembrane region" description="Helical" evidence="9">
    <location>
        <begin position="134"/>
        <end position="154"/>
    </location>
</feature>
<dbReference type="EC" id="2.-.-.-" evidence="11"/>
<dbReference type="PANTHER" id="PTHR30576">
    <property type="entry name" value="COLANIC BIOSYNTHESIS UDP-GLUCOSE LIPID CARRIER TRANSFERASE"/>
    <property type="match status" value="1"/>
</dbReference>
<dbReference type="Gene3D" id="3.40.50.720">
    <property type="entry name" value="NAD(P)-binding Rossmann-like Domain"/>
    <property type="match status" value="1"/>
</dbReference>
<dbReference type="HOGENOM" id="CLU_024920_3_5_0"/>
<evidence type="ECO:0000256" key="5">
    <source>
        <dbReference type="ARBA" id="ARBA00022679"/>
    </source>
</evidence>